<dbReference type="Proteomes" id="UP000054217">
    <property type="component" value="Unassembled WGS sequence"/>
</dbReference>
<dbReference type="InParanoid" id="A0A0C3JWG7"/>
<name>A0A0C3JWG7_PISTI</name>
<evidence type="ECO:0000313" key="2">
    <source>
        <dbReference type="Proteomes" id="UP000054217"/>
    </source>
</evidence>
<evidence type="ECO:0000313" key="1">
    <source>
        <dbReference type="EMBL" id="KIO13473.1"/>
    </source>
</evidence>
<dbReference type="AlphaFoldDB" id="A0A0C3JWG7"/>
<keyword evidence="2" id="KW-1185">Reference proteome</keyword>
<dbReference type="EMBL" id="KN831946">
    <property type="protein sequence ID" value="KIO13473.1"/>
    <property type="molecule type" value="Genomic_DNA"/>
</dbReference>
<protein>
    <submittedName>
        <fullName evidence="1">Uncharacterized protein</fullName>
    </submittedName>
</protein>
<sequence>MPGYPSAVRIAAAAARGFTRTGQGRFRNPLIEFLPQVFFSYITVASVRSGGNELPGDLLADFAKDRRKLFHTCSPGLFLCSHTSPSPTPLMKTRKRVNVIGPHSH</sequence>
<gene>
    <name evidence="1" type="ORF">M404DRAFT_580266</name>
</gene>
<proteinExistence type="predicted"/>
<reference evidence="2" key="2">
    <citation type="submission" date="2015-01" db="EMBL/GenBank/DDBJ databases">
        <title>Evolutionary Origins and Diversification of the Mycorrhizal Mutualists.</title>
        <authorList>
            <consortium name="DOE Joint Genome Institute"/>
            <consortium name="Mycorrhizal Genomics Consortium"/>
            <person name="Kohler A."/>
            <person name="Kuo A."/>
            <person name="Nagy L.G."/>
            <person name="Floudas D."/>
            <person name="Copeland A."/>
            <person name="Barry K.W."/>
            <person name="Cichocki N."/>
            <person name="Veneault-Fourrey C."/>
            <person name="LaButti K."/>
            <person name="Lindquist E.A."/>
            <person name="Lipzen A."/>
            <person name="Lundell T."/>
            <person name="Morin E."/>
            <person name="Murat C."/>
            <person name="Riley R."/>
            <person name="Ohm R."/>
            <person name="Sun H."/>
            <person name="Tunlid A."/>
            <person name="Henrissat B."/>
            <person name="Grigoriev I.V."/>
            <person name="Hibbett D.S."/>
            <person name="Martin F."/>
        </authorList>
    </citation>
    <scope>NUCLEOTIDE SEQUENCE [LARGE SCALE GENOMIC DNA]</scope>
    <source>
        <strain evidence="2">Marx 270</strain>
    </source>
</reference>
<organism evidence="1 2">
    <name type="scientific">Pisolithus tinctorius Marx 270</name>
    <dbReference type="NCBI Taxonomy" id="870435"/>
    <lineage>
        <taxon>Eukaryota</taxon>
        <taxon>Fungi</taxon>
        <taxon>Dikarya</taxon>
        <taxon>Basidiomycota</taxon>
        <taxon>Agaricomycotina</taxon>
        <taxon>Agaricomycetes</taxon>
        <taxon>Agaricomycetidae</taxon>
        <taxon>Boletales</taxon>
        <taxon>Sclerodermatineae</taxon>
        <taxon>Pisolithaceae</taxon>
        <taxon>Pisolithus</taxon>
    </lineage>
</organism>
<reference evidence="1 2" key="1">
    <citation type="submission" date="2014-04" db="EMBL/GenBank/DDBJ databases">
        <authorList>
            <consortium name="DOE Joint Genome Institute"/>
            <person name="Kuo A."/>
            <person name="Kohler A."/>
            <person name="Costa M.D."/>
            <person name="Nagy L.G."/>
            <person name="Floudas D."/>
            <person name="Copeland A."/>
            <person name="Barry K.W."/>
            <person name="Cichocki N."/>
            <person name="Veneault-Fourrey C."/>
            <person name="LaButti K."/>
            <person name="Lindquist E.A."/>
            <person name="Lipzen A."/>
            <person name="Lundell T."/>
            <person name="Morin E."/>
            <person name="Murat C."/>
            <person name="Sun H."/>
            <person name="Tunlid A."/>
            <person name="Henrissat B."/>
            <person name="Grigoriev I.V."/>
            <person name="Hibbett D.S."/>
            <person name="Martin F."/>
            <person name="Nordberg H.P."/>
            <person name="Cantor M.N."/>
            <person name="Hua S.X."/>
        </authorList>
    </citation>
    <scope>NUCLEOTIDE SEQUENCE [LARGE SCALE GENOMIC DNA]</scope>
    <source>
        <strain evidence="1 2">Marx 270</strain>
    </source>
</reference>
<accession>A0A0C3JWG7</accession>
<dbReference type="HOGENOM" id="CLU_2237703_0_0_1"/>